<dbReference type="OrthoDB" id="6432373at2759"/>
<comment type="caution">
    <text evidence="1">The sequence shown here is derived from an EMBL/GenBank/DDBJ whole genome shotgun (WGS) entry which is preliminary data.</text>
</comment>
<dbReference type="EMBL" id="BMAW01096698">
    <property type="protein sequence ID" value="GFS76019.1"/>
    <property type="molecule type" value="Genomic_DNA"/>
</dbReference>
<sequence>MFENLQDTGLLHDSVLSALNRMNPSQEPELNWLSDLEDRFEVANIVSSETELETMKEELKSEKLSTMEAANIVASTVFVLTQKRMKETFSHEKVLEEQFYSHRRCHTTMFFNVLKSNGITCEKATAYYESVGSNFPPVDWKFYIMLCFQCEWSEYFVESALQLDSDILAIVVKNILNIDWNAEEHLKYYSLHMILQAIIWKFFIIEDPTLCSFPDSFSFSFPFVHADSKSQLENQELENNFSQNPLFQIFNVLLNQLFSFSISSLSNIDYIKIILHAYKTIFKLLRNIKTFKLNVVKELFLLNTLLKQCCFDSESQNIINSCKKEESIPLMHYYSNASWGVTESYLLFILCNYWNDTLKILSNKNETPFISLSENFPSNEEKRMLIKLCPFYADQFEENDFVISYLKSIINYNYPCASHAAVIILHHPNMREKDEILEILEKKASILKPLMINWDLIDVIAATESKEAKMRFKKLLHLMLSREFYANKRNIYNDTLKYMCLKYDMEDNFKLENFDNQLSVFTRKTMSLKEAEKCLLPLFVQSPKIVLETLIEQVLMQGSEGMDVIQILKLIPEACLYKDYLVTELEYYFSKEKLAIYEEKNMSILIESLMEIQAEEPLLDLNEFLQRCIIRNTLTNVNSLEFQFKCLIVAWKVLTNKNALIMSSDVYYSLIDKIRSFISTSIQFCNGKAKALAIATLPFLEKYQEHGFELTKDASKSRAEFDSCEFSSVDVYTSQLFGKKSYKDMFGDSDELCDSLWIWCCHFKDATLFQEILLKKIISYENLLDVLLTVLPHFTKEEWFESGHLIQEYFKHVDPATITCDMEWLLAKTDRQQYAAIRCLMDCYIYKPYQGHYFTACFTNTVTNLLIEAVPELYLNIFLDTCHIISITNANTLTLFLSFLVNIKKEIQKNLKDKNSKLFYNKMLYYGMKNLPDYQEKNSILQQFL</sequence>
<organism evidence="1 2">
    <name type="scientific">Nephila pilipes</name>
    <name type="common">Giant wood spider</name>
    <name type="synonym">Nephila maculata</name>
    <dbReference type="NCBI Taxonomy" id="299642"/>
    <lineage>
        <taxon>Eukaryota</taxon>
        <taxon>Metazoa</taxon>
        <taxon>Ecdysozoa</taxon>
        <taxon>Arthropoda</taxon>
        <taxon>Chelicerata</taxon>
        <taxon>Arachnida</taxon>
        <taxon>Araneae</taxon>
        <taxon>Araneomorphae</taxon>
        <taxon>Entelegynae</taxon>
        <taxon>Araneoidea</taxon>
        <taxon>Nephilidae</taxon>
        <taxon>Nephila</taxon>
    </lineage>
</organism>
<name>A0A8X6MSU9_NEPPI</name>
<reference evidence="1" key="1">
    <citation type="submission" date="2020-08" db="EMBL/GenBank/DDBJ databases">
        <title>Multicomponent nature underlies the extraordinary mechanical properties of spider dragline silk.</title>
        <authorList>
            <person name="Kono N."/>
            <person name="Nakamura H."/>
            <person name="Mori M."/>
            <person name="Yoshida Y."/>
            <person name="Ohtoshi R."/>
            <person name="Malay A.D."/>
            <person name="Moran D.A.P."/>
            <person name="Tomita M."/>
            <person name="Numata K."/>
            <person name="Arakawa K."/>
        </authorList>
    </citation>
    <scope>NUCLEOTIDE SEQUENCE</scope>
</reference>
<gene>
    <name evidence="1" type="primary">AVEN_79050_2</name>
    <name evidence="1" type="ORF">NPIL_302941</name>
</gene>
<dbReference type="AlphaFoldDB" id="A0A8X6MSU9"/>
<evidence type="ECO:0000313" key="1">
    <source>
        <dbReference type="EMBL" id="GFS76019.1"/>
    </source>
</evidence>
<protein>
    <submittedName>
        <fullName evidence="1">Uncharacterized protein</fullName>
    </submittedName>
</protein>
<evidence type="ECO:0000313" key="2">
    <source>
        <dbReference type="Proteomes" id="UP000887013"/>
    </source>
</evidence>
<accession>A0A8X6MSU9</accession>
<proteinExistence type="predicted"/>
<keyword evidence="2" id="KW-1185">Reference proteome</keyword>
<dbReference type="Proteomes" id="UP000887013">
    <property type="component" value="Unassembled WGS sequence"/>
</dbReference>